<dbReference type="Proteomes" id="UP001172673">
    <property type="component" value="Unassembled WGS sequence"/>
</dbReference>
<name>A0AA38WZ70_9EURO</name>
<reference evidence="12" key="1">
    <citation type="submission" date="2022-10" db="EMBL/GenBank/DDBJ databases">
        <title>Culturing micro-colonial fungi from biological soil crusts in the Mojave desert and describing Neophaeococcomyces mojavensis, and introducing the new genera and species Taxawa tesnikishii.</title>
        <authorList>
            <person name="Kurbessoian T."/>
            <person name="Stajich J.E."/>
        </authorList>
    </citation>
    <scope>NUCLEOTIDE SEQUENCE</scope>
    <source>
        <strain evidence="12">TK_41</strain>
    </source>
</reference>
<protein>
    <recommendedName>
        <fullName evidence="4 10">Mannan endo-1,6-alpha-mannosidase</fullName>
        <ecNumber evidence="4 10">3.2.1.101</ecNumber>
    </recommendedName>
</protein>
<evidence type="ECO:0000313" key="13">
    <source>
        <dbReference type="Proteomes" id="UP001172673"/>
    </source>
</evidence>
<evidence type="ECO:0000256" key="1">
    <source>
        <dbReference type="ARBA" id="ARBA00001452"/>
    </source>
</evidence>
<dbReference type="GO" id="GO:0016052">
    <property type="term" value="P:carbohydrate catabolic process"/>
    <property type="evidence" value="ECO:0007669"/>
    <property type="project" value="InterPro"/>
</dbReference>
<dbReference type="GO" id="GO:0008496">
    <property type="term" value="F:mannan endo-1,6-alpha-mannosidase activity"/>
    <property type="evidence" value="ECO:0007669"/>
    <property type="project" value="UniProtKB-UniRule"/>
</dbReference>
<comment type="subcellular location">
    <subcellularLocation>
        <location evidence="2">Endomembrane system</location>
    </subcellularLocation>
</comment>
<evidence type="ECO:0000256" key="10">
    <source>
        <dbReference type="PIRNR" id="PIRNR016302"/>
    </source>
</evidence>
<dbReference type="InterPro" id="IPR014480">
    <property type="entry name" value="Mannan-1_6-alpha_mannosidase"/>
</dbReference>
<evidence type="ECO:0000256" key="9">
    <source>
        <dbReference type="ARBA" id="ARBA00023295"/>
    </source>
</evidence>
<evidence type="ECO:0000256" key="7">
    <source>
        <dbReference type="ARBA" id="ARBA00023136"/>
    </source>
</evidence>
<dbReference type="GO" id="GO:0012505">
    <property type="term" value="C:endomembrane system"/>
    <property type="evidence" value="ECO:0007669"/>
    <property type="project" value="UniProtKB-SubCell"/>
</dbReference>
<evidence type="ECO:0000256" key="6">
    <source>
        <dbReference type="ARBA" id="ARBA00022801"/>
    </source>
</evidence>
<evidence type="ECO:0000313" key="12">
    <source>
        <dbReference type="EMBL" id="KAJ9603828.1"/>
    </source>
</evidence>
<feature type="chain" id="PRO_5041287992" description="Mannan endo-1,6-alpha-mannosidase" evidence="11">
    <location>
        <begin position="23"/>
        <end position="461"/>
    </location>
</feature>
<keyword evidence="7" id="KW-0472">Membrane</keyword>
<proteinExistence type="inferred from homology"/>
<sequence>MQQIALSLAVTAISIFSNPVAGFALDVDNTESILSAAALGANKVVALYNGNQTGGTLGKWPYPPIYWWESGGAWGGLMEYWHYTGDDTFNAIMQQGLIAQLGPNNDFNVPAEAFDTGSDDQAFWVFVAMAAAEYSFPQLPPPHPTWIEIVHNAWQDYVSRWNSTGCNGGLKWQFNADNAGFYYKNSISNGAFFQLSARLARFTGNQTYVRWAETTWNWVTGIGLVDKIYNVYDGTDELINCTGIDHHQWSYNVGVFLYGAAVLQNFTNGSSPWIDRTAGLLEAANTFISPYPNASNIIFEAACEPSVTCNTDQLSMKAYLIRWLAATSKMAPFTAGRIGDVLRASAQGAAASCTGRNNNTCGSKWYTDQWDGTTGLGQELCALEATYALLVNQTNPPAMYPNVQISPAAATPSIPATATSALPTASGTARPLHDSAPAVSVPSTMQTKALVAALFTSLSIM</sequence>
<feature type="signal peptide" evidence="11">
    <location>
        <begin position="1"/>
        <end position="22"/>
    </location>
</feature>
<evidence type="ECO:0000256" key="4">
    <source>
        <dbReference type="ARBA" id="ARBA00012350"/>
    </source>
</evidence>
<keyword evidence="5 11" id="KW-0732">Signal</keyword>
<dbReference type="Gene3D" id="1.50.10.20">
    <property type="match status" value="1"/>
</dbReference>
<organism evidence="12 13">
    <name type="scientific">Cladophialophora chaetospira</name>
    <dbReference type="NCBI Taxonomy" id="386627"/>
    <lineage>
        <taxon>Eukaryota</taxon>
        <taxon>Fungi</taxon>
        <taxon>Dikarya</taxon>
        <taxon>Ascomycota</taxon>
        <taxon>Pezizomycotina</taxon>
        <taxon>Eurotiomycetes</taxon>
        <taxon>Chaetothyriomycetidae</taxon>
        <taxon>Chaetothyriales</taxon>
        <taxon>Herpotrichiellaceae</taxon>
        <taxon>Cladophialophora</taxon>
    </lineage>
</organism>
<evidence type="ECO:0000256" key="3">
    <source>
        <dbReference type="ARBA" id="ARBA00009699"/>
    </source>
</evidence>
<dbReference type="InterPro" id="IPR008928">
    <property type="entry name" value="6-hairpin_glycosidase_sf"/>
</dbReference>
<keyword evidence="13" id="KW-1185">Reference proteome</keyword>
<keyword evidence="6 10" id="KW-0378">Hydrolase</keyword>
<evidence type="ECO:0000256" key="8">
    <source>
        <dbReference type="ARBA" id="ARBA00023180"/>
    </source>
</evidence>
<dbReference type="EMBL" id="JAPDRK010000020">
    <property type="protein sequence ID" value="KAJ9603828.1"/>
    <property type="molecule type" value="Genomic_DNA"/>
</dbReference>
<comment type="caution">
    <text evidence="12">The sequence shown here is derived from an EMBL/GenBank/DDBJ whole genome shotgun (WGS) entry which is preliminary data.</text>
</comment>
<dbReference type="InterPro" id="IPR005198">
    <property type="entry name" value="Glyco_hydro_76"/>
</dbReference>
<dbReference type="SUPFAM" id="SSF48208">
    <property type="entry name" value="Six-hairpin glycosidases"/>
    <property type="match status" value="1"/>
</dbReference>
<dbReference type="PANTHER" id="PTHR12145">
    <property type="entry name" value="MANNAN ENDO-1,6-ALPHA-MANNOSIDASE DCW1"/>
    <property type="match status" value="1"/>
</dbReference>
<dbReference type="FunFam" id="1.50.10.20:FF:000006">
    <property type="entry name" value="Mannan endo-1,6-alpha-mannosidase"/>
    <property type="match status" value="1"/>
</dbReference>
<dbReference type="AlphaFoldDB" id="A0AA38WZ70"/>
<keyword evidence="9 10" id="KW-0326">Glycosidase</keyword>
<dbReference type="PIRSF" id="PIRSF016302">
    <property type="entry name" value="Man_a_manosd"/>
    <property type="match status" value="1"/>
</dbReference>
<comment type="catalytic activity">
    <reaction evidence="1 10">
        <text>Random hydrolysis of (1-&gt;6)-alpha-D-mannosidic linkages in unbranched (1-&gt;6)-mannans.</text>
        <dbReference type="EC" id="3.2.1.101"/>
    </reaction>
</comment>
<evidence type="ECO:0000256" key="11">
    <source>
        <dbReference type="SAM" id="SignalP"/>
    </source>
</evidence>
<evidence type="ECO:0000256" key="2">
    <source>
        <dbReference type="ARBA" id="ARBA00004308"/>
    </source>
</evidence>
<gene>
    <name evidence="12" type="ORF">H2200_011349</name>
</gene>
<keyword evidence="8" id="KW-0325">Glycoprotein</keyword>
<dbReference type="Pfam" id="PF03663">
    <property type="entry name" value="Glyco_hydro_76"/>
    <property type="match status" value="1"/>
</dbReference>
<dbReference type="PANTHER" id="PTHR12145:SF36">
    <property type="entry name" value="MANNAN ENDO-1,6-ALPHA-MANNOSIDASE DCW1"/>
    <property type="match status" value="1"/>
</dbReference>
<dbReference type="EC" id="3.2.1.101" evidence="4 10"/>
<accession>A0AA38WZ70</accession>
<dbReference type="GO" id="GO:0009272">
    <property type="term" value="P:fungal-type cell wall biogenesis"/>
    <property type="evidence" value="ECO:0007669"/>
    <property type="project" value="TreeGrafter"/>
</dbReference>
<comment type="similarity">
    <text evidence="3 10">Belongs to the glycosyl hydrolase 76 family.</text>
</comment>
<evidence type="ECO:0000256" key="5">
    <source>
        <dbReference type="ARBA" id="ARBA00022729"/>
    </source>
</evidence>